<protein>
    <submittedName>
        <fullName evidence="1">Uncharacterized protein</fullName>
    </submittedName>
</protein>
<evidence type="ECO:0000313" key="1">
    <source>
        <dbReference type="EMBL" id="GAA4361347.1"/>
    </source>
</evidence>
<name>A0ABP8IKH7_9GAMM</name>
<dbReference type="EMBL" id="BAABFV010000001">
    <property type="protein sequence ID" value="GAA4361347.1"/>
    <property type="molecule type" value="Genomic_DNA"/>
</dbReference>
<comment type="caution">
    <text evidence="1">The sequence shown here is derived from an EMBL/GenBank/DDBJ whole genome shotgun (WGS) entry which is preliminary data.</text>
</comment>
<keyword evidence="2" id="KW-1185">Reference proteome</keyword>
<accession>A0ABP8IKH7</accession>
<sequence>MGVYPRQSIEVERAALWVKDSVISLYFDPEIPHLDVFLKMAILVSSHEASSSIKFYPFPYSHTLSESIVEETTEKSSVAHIVSDIQEKHQSGYTCSGETIPEFDWYENAKGASLPPILGGATYNFVDIEIDAEMVAALVDTLTRNPCPKLVAAARALVTSNQISCHSQFKAEAVGQLLDCVSLLHEIEGLHLDSAQLSTLLGQLGDSTDDYIISRQQMADKVGPIDFHRLFVQTSSQLRKFLLGLG</sequence>
<reference evidence="2" key="1">
    <citation type="journal article" date="2019" name="Int. J. Syst. Evol. Microbiol.">
        <title>The Global Catalogue of Microorganisms (GCM) 10K type strain sequencing project: providing services to taxonomists for standard genome sequencing and annotation.</title>
        <authorList>
            <consortium name="The Broad Institute Genomics Platform"/>
            <consortium name="The Broad Institute Genome Sequencing Center for Infectious Disease"/>
            <person name="Wu L."/>
            <person name="Ma J."/>
        </authorList>
    </citation>
    <scope>NUCLEOTIDE SEQUENCE [LARGE SCALE GENOMIC DNA]</scope>
    <source>
        <strain evidence="2">JCM 17728</strain>
    </source>
</reference>
<evidence type="ECO:0000313" key="2">
    <source>
        <dbReference type="Proteomes" id="UP001501011"/>
    </source>
</evidence>
<dbReference type="Proteomes" id="UP001501011">
    <property type="component" value="Unassembled WGS sequence"/>
</dbReference>
<organism evidence="1 2">
    <name type="scientific">Kangiella marina</name>
    <dbReference type="NCBI Taxonomy" id="1079178"/>
    <lineage>
        <taxon>Bacteria</taxon>
        <taxon>Pseudomonadati</taxon>
        <taxon>Pseudomonadota</taxon>
        <taxon>Gammaproteobacteria</taxon>
        <taxon>Kangiellales</taxon>
        <taxon>Kangiellaceae</taxon>
        <taxon>Kangiella</taxon>
    </lineage>
</organism>
<gene>
    <name evidence="1" type="ORF">GCM10023151_14500</name>
</gene>
<proteinExistence type="predicted"/>